<protein>
    <submittedName>
        <fullName evidence="2">Ogr/Delta-like zinc finger family protein</fullName>
    </submittedName>
</protein>
<reference evidence="2 3" key="1">
    <citation type="submission" date="2023-01" db="EMBL/GenBank/DDBJ databases">
        <title>Pseudomonas SA3-5T sp. nov., isolated from tidal flat sediment.</title>
        <authorList>
            <person name="Kim H.S."/>
            <person name="Kim J.-S."/>
            <person name="Suh M.K."/>
            <person name="Eom M.K."/>
            <person name="Lee J.-S."/>
        </authorList>
    </citation>
    <scope>NUCLEOTIDE SEQUENCE [LARGE SCALE GENOMIC DNA]</scope>
    <source>
        <strain evidence="2 3">SA3-5</strain>
    </source>
</reference>
<name>A0ABT4XE93_9PSED</name>
<keyword evidence="3" id="KW-1185">Reference proteome</keyword>
<dbReference type="InterPro" id="IPR007684">
    <property type="entry name" value="Znf_Ogr/Delta"/>
</dbReference>
<evidence type="ECO:0000259" key="1">
    <source>
        <dbReference type="Pfam" id="PF04606"/>
    </source>
</evidence>
<dbReference type="Pfam" id="PF04606">
    <property type="entry name" value="Ogr_Delta"/>
    <property type="match status" value="1"/>
</dbReference>
<evidence type="ECO:0000313" key="2">
    <source>
        <dbReference type="EMBL" id="MDA7086526.1"/>
    </source>
</evidence>
<organism evidence="2 3">
    <name type="scientific">Pseudomonas aestuarii</name>
    <dbReference type="NCBI Taxonomy" id="3018340"/>
    <lineage>
        <taxon>Bacteria</taxon>
        <taxon>Pseudomonadati</taxon>
        <taxon>Pseudomonadota</taxon>
        <taxon>Gammaproteobacteria</taxon>
        <taxon>Pseudomonadales</taxon>
        <taxon>Pseudomonadaceae</taxon>
        <taxon>Pseudomonas</taxon>
    </lineage>
</organism>
<sequence>MSVYKLVCPACGNRMRIRNSEGQTPVFRSMYAQCTHIPCGATFSGSLSWDYALSPSGLDQPRLALPLAPSAVRKQAQQDFREHTDQLDLLDAVEATA</sequence>
<dbReference type="Proteomes" id="UP001212042">
    <property type="component" value="Unassembled WGS sequence"/>
</dbReference>
<gene>
    <name evidence="2" type="ORF">PH586_09060</name>
</gene>
<dbReference type="EMBL" id="JAQJZJ010000003">
    <property type="protein sequence ID" value="MDA7086526.1"/>
    <property type="molecule type" value="Genomic_DNA"/>
</dbReference>
<comment type="caution">
    <text evidence="2">The sequence shown here is derived from an EMBL/GenBank/DDBJ whole genome shotgun (WGS) entry which is preliminary data.</text>
</comment>
<proteinExistence type="predicted"/>
<dbReference type="RefSeq" id="WP_271347428.1">
    <property type="nucleotide sequence ID" value="NZ_JAQJZJ010000003.1"/>
</dbReference>
<feature type="domain" description="Zinc finger Ogr/Delta-type" evidence="1">
    <location>
        <begin position="8"/>
        <end position="47"/>
    </location>
</feature>
<accession>A0ABT4XE93</accession>
<evidence type="ECO:0000313" key="3">
    <source>
        <dbReference type="Proteomes" id="UP001212042"/>
    </source>
</evidence>